<keyword evidence="2" id="KW-1185">Reference proteome</keyword>
<comment type="caution">
    <text evidence="1">The sequence shown here is derived from an EMBL/GenBank/DDBJ whole genome shotgun (WGS) entry which is preliminary data.</text>
</comment>
<accession>A0ABD1AWU0</accession>
<name>A0ABD1AWU0_CARAN</name>
<proteinExistence type="predicted"/>
<protein>
    <submittedName>
        <fullName evidence="1">Uncharacterized protein</fullName>
    </submittedName>
</protein>
<gene>
    <name evidence="1" type="ORF">V5N11_035827</name>
</gene>
<organism evidence="1 2">
    <name type="scientific">Cardamine amara subsp. amara</name>
    <dbReference type="NCBI Taxonomy" id="228776"/>
    <lineage>
        <taxon>Eukaryota</taxon>
        <taxon>Viridiplantae</taxon>
        <taxon>Streptophyta</taxon>
        <taxon>Embryophyta</taxon>
        <taxon>Tracheophyta</taxon>
        <taxon>Spermatophyta</taxon>
        <taxon>Magnoliopsida</taxon>
        <taxon>eudicotyledons</taxon>
        <taxon>Gunneridae</taxon>
        <taxon>Pentapetalae</taxon>
        <taxon>rosids</taxon>
        <taxon>malvids</taxon>
        <taxon>Brassicales</taxon>
        <taxon>Brassicaceae</taxon>
        <taxon>Cardamineae</taxon>
        <taxon>Cardamine</taxon>
    </lineage>
</organism>
<dbReference type="AlphaFoldDB" id="A0ABD1AWU0"/>
<dbReference type="Pfam" id="PF05904">
    <property type="entry name" value="DUF863"/>
    <property type="match status" value="1"/>
</dbReference>
<reference evidence="1 2" key="1">
    <citation type="submission" date="2024-04" db="EMBL/GenBank/DDBJ databases">
        <title>Genome assembly C_amara_ONT_v2.</title>
        <authorList>
            <person name="Yant L."/>
            <person name="Moore C."/>
            <person name="Slenker M."/>
        </authorList>
    </citation>
    <scope>NUCLEOTIDE SEQUENCE [LARGE SCALE GENOMIC DNA]</scope>
    <source>
        <tissue evidence="1">Leaf</tissue>
    </source>
</reference>
<sequence>MYFHGLPKDKVLSKKRFESYEEISKQKQNIMVTLFGQKVYCAKSESFESTNEKVNRNCLNPLMNDIDHERVECQEFHSSGSSQASDTNWFGKRNEKEIISGGSGLLDLNKTPANEPVSSQQCFFQDLNIPYTEETEMRNRKIGLDGFRPICLDAVIEKDNATSPASCCTAENNSRTEQEDSCEVIQTAAECLVHISAVSLDQSQEIPFKIVSRFISSSQDQNFLNKPEIGKEEPARSCDSYELHTLGIRETILEDISCVSSKIIDEFNNNKEVGVKLRRGRRRMKNFQKEILSGLVSLSRREIREDLNILEAVLRSKEYKKMQVKTRDGKCSIQRYVGRRRRTK</sequence>
<evidence type="ECO:0000313" key="1">
    <source>
        <dbReference type="EMBL" id="KAL1211027.1"/>
    </source>
</evidence>
<dbReference type="PANTHER" id="PTHR33167:SF29">
    <property type="entry name" value="T28K15.14 PROTEIN"/>
    <property type="match status" value="1"/>
</dbReference>
<dbReference type="Proteomes" id="UP001558713">
    <property type="component" value="Unassembled WGS sequence"/>
</dbReference>
<evidence type="ECO:0000313" key="2">
    <source>
        <dbReference type="Proteomes" id="UP001558713"/>
    </source>
</evidence>
<dbReference type="EMBL" id="JBANAX010000385">
    <property type="protein sequence ID" value="KAL1211027.1"/>
    <property type="molecule type" value="Genomic_DNA"/>
</dbReference>
<dbReference type="PANTHER" id="PTHR33167">
    <property type="entry name" value="TRANSCRIPTION FACTOR, PUTATIVE (DUF863)-RELATED"/>
    <property type="match status" value="1"/>
</dbReference>
<dbReference type="InterPro" id="IPR008581">
    <property type="entry name" value="DUF863_pln"/>
</dbReference>